<comment type="caution">
    <text evidence="7">The sequence shown here is derived from an EMBL/GenBank/DDBJ whole genome shotgun (WGS) entry which is preliminary data.</text>
</comment>
<name>A0A5C4U5Q0_9CORY</name>
<evidence type="ECO:0000313" key="8">
    <source>
        <dbReference type="Proteomes" id="UP000312032"/>
    </source>
</evidence>
<evidence type="ECO:0000256" key="5">
    <source>
        <dbReference type="HAMAP-Rule" id="MF_01371"/>
    </source>
</evidence>
<keyword evidence="8" id="KW-1185">Reference proteome</keyword>
<accession>A0A5C4U5Q0</accession>
<dbReference type="PANTHER" id="PTHR15892:SF2">
    <property type="entry name" value="LARGE RIBOSOMAL SUBUNIT PROTEIN UL30M"/>
    <property type="match status" value="1"/>
</dbReference>
<organism evidence="7 8">
    <name type="scientific">Corynebacterium tapiri</name>
    <dbReference type="NCBI Taxonomy" id="1448266"/>
    <lineage>
        <taxon>Bacteria</taxon>
        <taxon>Bacillati</taxon>
        <taxon>Actinomycetota</taxon>
        <taxon>Actinomycetes</taxon>
        <taxon>Mycobacteriales</taxon>
        <taxon>Corynebacteriaceae</taxon>
        <taxon>Corynebacterium</taxon>
    </lineage>
</organism>
<dbReference type="Gene3D" id="3.30.1390.20">
    <property type="entry name" value="Ribosomal protein L30, ferredoxin-like fold domain"/>
    <property type="match status" value="1"/>
</dbReference>
<dbReference type="OrthoDB" id="9812790at2"/>
<dbReference type="InterPro" id="IPR005996">
    <property type="entry name" value="Ribosomal_uL30_bac-type"/>
</dbReference>
<evidence type="ECO:0000256" key="3">
    <source>
        <dbReference type="ARBA" id="ARBA00022980"/>
    </source>
</evidence>
<evidence type="ECO:0000256" key="1">
    <source>
        <dbReference type="ARBA" id="ARBA00007594"/>
    </source>
</evidence>
<dbReference type="SUPFAM" id="SSF55129">
    <property type="entry name" value="Ribosomal protein L30p/L7e"/>
    <property type="match status" value="1"/>
</dbReference>
<dbReference type="GO" id="GO:0022625">
    <property type="term" value="C:cytosolic large ribosomal subunit"/>
    <property type="evidence" value="ECO:0007669"/>
    <property type="project" value="TreeGrafter"/>
</dbReference>
<comment type="subunit">
    <text evidence="2 5">Part of the 50S ribosomal subunit.</text>
</comment>
<gene>
    <name evidence="5 7" type="primary">rpmD</name>
    <name evidence="7" type="ORF">FHE74_04880</name>
</gene>
<dbReference type="Pfam" id="PF00327">
    <property type="entry name" value="Ribosomal_L30"/>
    <property type="match status" value="1"/>
</dbReference>
<dbReference type="CDD" id="cd01658">
    <property type="entry name" value="Ribosomal_L30"/>
    <property type="match status" value="1"/>
</dbReference>
<protein>
    <recommendedName>
        <fullName evidence="5">Large ribosomal subunit protein uL30</fullName>
    </recommendedName>
</protein>
<evidence type="ECO:0000259" key="6">
    <source>
        <dbReference type="Pfam" id="PF00327"/>
    </source>
</evidence>
<feature type="domain" description="Large ribosomal subunit protein uL30-like ferredoxin-like fold" evidence="6">
    <location>
        <begin position="3"/>
        <end position="53"/>
    </location>
</feature>
<dbReference type="PANTHER" id="PTHR15892">
    <property type="entry name" value="MITOCHONDRIAL RIBOSOMAL PROTEIN L30"/>
    <property type="match status" value="1"/>
</dbReference>
<comment type="similarity">
    <text evidence="1 5">Belongs to the universal ribosomal protein uL30 family.</text>
</comment>
<dbReference type="AlphaFoldDB" id="A0A5C4U5Q0"/>
<dbReference type="GO" id="GO:0006412">
    <property type="term" value="P:translation"/>
    <property type="evidence" value="ECO:0007669"/>
    <property type="project" value="UniProtKB-UniRule"/>
</dbReference>
<dbReference type="NCBIfam" id="TIGR01308">
    <property type="entry name" value="rpmD_bact"/>
    <property type="match status" value="1"/>
</dbReference>
<dbReference type="GO" id="GO:0003735">
    <property type="term" value="F:structural constituent of ribosome"/>
    <property type="evidence" value="ECO:0007669"/>
    <property type="project" value="InterPro"/>
</dbReference>
<sequence length="61" mass="6664">MALKITQVKGLVGANPKQKANMASLGLKRIRHTVIKQDNEATRGMINVVRHLVTVEEVAGE</sequence>
<evidence type="ECO:0000256" key="2">
    <source>
        <dbReference type="ARBA" id="ARBA00011838"/>
    </source>
</evidence>
<evidence type="ECO:0000313" key="7">
    <source>
        <dbReference type="EMBL" id="TNL98537.1"/>
    </source>
</evidence>
<dbReference type="InterPro" id="IPR016082">
    <property type="entry name" value="Ribosomal_uL30_ferredoxin-like"/>
</dbReference>
<keyword evidence="4 5" id="KW-0687">Ribonucleoprotein</keyword>
<dbReference type="HAMAP" id="MF_01371_B">
    <property type="entry name" value="Ribosomal_uL30_B"/>
    <property type="match status" value="1"/>
</dbReference>
<dbReference type="PIRSF" id="PIRSF002211">
    <property type="entry name" value="Ribosomal_L30_bac-type"/>
    <property type="match status" value="1"/>
</dbReference>
<dbReference type="InterPro" id="IPR036919">
    <property type="entry name" value="Ribo_uL30_ferredoxin-like_sf"/>
</dbReference>
<dbReference type="EMBL" id="VDHJ01000005">
    <property type="protein sequence ID" value="TNL98537.1"/>
    <property type="molecule type" value="Genomic_DNA"/>
</dbReference>
<dbReference type="Proteomes" id="UP000312032">
    <property type="component" value="Unassembled WGS sequence"/>
</dbReference>
<evidence type="ECO:0000256" key="4">
    <source>
        <dbReference type="ARBA" id="ARBA00023274"/>
    </source>
</evidence>
<proteinExistence type="inferred from homology"/>
<keyword evidence="3 5" id="KW-0689">Ribosomal protein</keyword>
<dbReference type="RefSeq" id="WP_139465382.1">
    <property type="nucleotide sequence ID" value="NZ_VDHJ01000005.1"/>
</dbReference>
<reference evidence="7 8" key="1">
    <citation type="submission" date="2019-06" db="EMBL/GenBank/DDBJ databases">
        <authorList>
            <person name="Li J."/>
        </authorList>
    </citation>
    <scope>NUCLEOTIDE SEQUENCE [LARGE SCALE GENOMIC DNA]</scope>
    <source>
        <strain evidence="7 8">LMG 28165</strain>
    </source>
</reference>